<organism evidence="1 2">
    <name type="scientific">Polaribacter haliotis</name>
    <dbReference type="NCBI Taxonomy" id="1888915"/>
    <lineage>
        <taxon>Bacteria</taxon>
        <taxon>Pseudomonadati</taxon>
        <taxon>Bacteroidota</taxon>
        <taxon>Flavobacteriia</taxon>
        <taxon>Flavobacteriales</taxon>
        <taxon>Flavobacteriaceae</taxon>
    </lineage>
</organism>
<reference evidence="1 2" key="1">
    <citation type="journal article" date="2016" name="Int. J. Syst. Evol. Microbiol.">
        <title>Polaribacter haliotis sp. nov., isolated from the gut of abalone Haliotis discus hannai.</title>
        <authorList>
            <person name="Kim Y.O."/>
            <person name="Park I.S."/>
            <person name="Park S."/>
            <person name="Nam B.H."/>
            <person name="Park J.M."/>
            <person name="Kim D.G."/>
            <person name="Yoon J.H."/>
        </authorList>
    </citation>
    <scope>NUCLEOTIDE SEQUENCE [LARGE SCALE GENOMIC DNA]</scope>
    <source>
        <strain evidence="1 2">KCTC 52418</strain>
    </source>
</reference>
<evidence type="ECO:0000313" key="2">
    <source>
        <dbReference type="Proteomes" id="UP000516764"/>
    </source>
</evidence>
<evidence type="ECO:0000313" key="1">
    <source>
        <dbReference type="EMBL" id="QOD62389.1"/>
    </source>
</evidence>
<protein>
    <recommendedName>
        <fullName evidence="3">DinB family protein</fullName>
    </recommendedName>
</protein>
<name>A0A7L8AKS3_9FLAO</name>
<dbReference type="AlphaFoldDB" id="A0A7L8AKS3"/>
<dbReference type="SUPFAM" id="SSF109854">
    <property type="entry name" value="DinB/YfiT-like putative metalloenzymes"/>
    <property type="match status" value="1"/>
</dbReference>
<evidence type="ECO:0008006" key="3">
    <source>
        <dbReference type="Google" id="ProtNLM"/>
    </source>
</evidence>
<keyword evidence="2" id="KW-1185">Reference proteome</keyword>
<dbReference type="EMBL" id="CP061813">
    <property type="protein sequence ID" value="QOD62389.1"/>
    <property type="molecule type" value="Genomic_DNA"/>
</dbReference>
<proteinExistence type="predicted"/>
<dbReference type="Gene3D" id="1.20.120.450">
    <property type="entry name" value="dinb family like domain"/>
    <property type="match status" value="1"/>
</dbReference>
<dbReference type="InterPro" id="IPR034660">
    <property type="entry name" value="DinB/YfiT-like"/>
</dbReference>
<dbReference type="Proteomes" id="UP000516764">
    <property type="component" value="Chromosome"/>
</dbReference>
<dbReference type="OrthoDB" id="837585at2"/>
<accession>A0A7L8AKS3</accession>
<sequence length="182" mass="21049">MTMLFFTVSINSQEKLPYYEIPKMEENYSAQNTVARIIDGLGFRYYWSTEGLRTEDLSYQPKGEGRNCQKTIIHIYDLSNMMLRLTKTDFKQEKEKDKMTFKGMRKQTLLNLEALSNRIKKSKDLSEFSVKKDGKITIPFFNVINGPIADAIWHTGQVASFRRSSGNPINSKVNHFSGTVRE</sequence>
<dbReference type="KEGG" id="phal:H9I45_00160"/>
<gene>
    <name evidence="1" type="ORF">H9I45_00160</name>
</gene>